<proteinExistence type="predicted"/>
<dbReference type="SUPFAM" id="SSF56281">
    <property type="entry name" value="Metallo-hydrolase/oxidoreductase"/>
    <property type="match status" value="1"/>
</dbReference>
<dbReference type="Gene3D" id="3.60.15.10">
    <property type="entry name" value="Ribonuclease Z/Hydroxyacylglutathione hydrolase-like"/>
    <property type="match status" value="1"/>
</dbReference>
<dbReference type="InterPro" id="IPR044528">
    <property type="entry name" value="POD-like_MBL-fold"/>
</dbReference>
<dbReference type="PANTHER" id="PTHR43084">
    <property type="entry name" value="PERSULFIDE DIOXYGENASE ETHE1"/>
    <property type="match status" value="1"/>
</dbReference>
<accession>A0ABU0MAW7</accession>
<keyword evidence="4" id="KW-1185">Reference proteome</keyword>
<gene>
    <name evidence="3" type="ORF">QO015_003725</name>
</gene>
<reference evidence="3 4" key="1">
    <citation type="submission" date="2023-07" db="EMBL/GenBank/DDBJ databases">
        <title>Genomic Encyclopedia of Type Strains, Phase IV (KMG-IV): sequencing the most valuable type-strain genomes for metagenomic binning, comparative biology and taxonomic classification.</title>
        <authorList>
            <person name="Goeker M."/>
        </authorList>
    </citation>
    <scope>NUCLEOTIDE SEQUENCE [LARGE SCALE GENOMIC DNA]</scope>
    <source>
        <strain evidence="3 4">B1-1</strain>
    </source>
</reference>
<dbReference type="CDD" id="cd07724">
    <property type="entry name" value="POD-like_MBL-fold"/>
    <property type="match status" value="1"/>
</dbReference>
<dbReference type="PANTHER" id="PTHR43084:SF1">
    <property type="entry name" value="PERSULFIDE DIOXYGENASE ETHE1, MITOCHONDRIAL"/>
    <property type="match status" value="1"/>
</dbReference>
<sequence>MPAKTERPKNDRENMESASIPFKVDLTLRPEVVPFFDPATNTISYVVRDPASDACAVVDSVMDFDYASGRISYEHADAMIAHIRAAGWRVEWLIETHVHADHLSAAPYIQQKLGGKLGIGENITVVQNTFGKVFNEGTEFQRDGSQFDRLFRDGDSYRIGGMTVHVLFTPGHTPACTTHVVGDAAFVGDTLFMPDGGSARADFPGGDAATLYRSMRRILSLPDAVRLFMCHDYAPNGRDIRWETTVGEERRHNIHVRDGIGEDAFVAMREARDRTLAMPRLIIPSLQVNMRAGRLPPKDESGRTFLKVPVNGL</sequence>
<comment type="caution">
    <text evidence="3">The sequence shown here is derived from an EMBL/GenBank/DDBJ whole genome shotgun (WGS) entry which is preliminary data.</text>
</comment>
<dbReference type="EMBL" id="JAUSWJ010000001">
    <property type="protein sequence ID" value="MDQ0518112.1"/>
    <property type="molecule type" value="Genomic_DNA"/>
</dbReference>
<dbReference type="InterPro" id="IPR001279">
    <property type="entry name" value="Metallo-B-lactamas"/>
</dbReference>
<evidence type="ECO:0000313" key="4">
    <source>
        <dbReference type="Proteomes" id="UP001223743"/>
    </source>
</evidence>
<dbReference type="SMART" id="SM00849">
    <property type="entry name" value="Lactamase_B"/>
    <property type="match status" value="1"/>
</dbReference>
<evidence type="ECO:0000313" key="3">
    <source>
        <dbReference type="EMBL" id="MDQ0518112.1"/>
    </source>
</evidence>
<dbReference type="Proteomes" id="UP001223743">
    <property type="component" value="Unassembled WGS sequence"/>
</dbReference>
<organism evidence="3 4">
    <name type="scientific">Kaistia geumhonensis</name>
    <dbReference type="NCBI Taxonomy" id="410839"/>
    <lineage>
        <taxon>Bacteria</taxon>
        <taxon>Pseudomonadati</taxon>
        <taxon>Pseudomonadota</taxon>
        <taxon>Alphaproteobacteria</taxon>
        <taxon>Hyphomicrobiales</taxon>
        <taxon>Kaistiaceae</taxon>
        <taxon>Kaistia</taxon>
    </lineage>
</organism>
<evidence type="ECO:0000256" key="1">
    <source>
        <dbReference type="ARBA" id="ARBA00022723"/>
    </source>
</evidence>
<dbReference type="InterPro" id="IPR036866">
    <property type="entry name" value="RibonucZ/Hydroxyglut_hydro"/>
</dbReference>
<dbReference type="Pfam" id="PF00753">
    <property type="entry name" value="Lactamase_B"/>
    <property type="match status" value="1"/>
</dbReference>
<evidence type="ECO:0000259" key="2">
    <source>
        <dbReference type="SMART" id="SM00849"/>
    </source>
</evidence>
<keyword evidence="1" id="KW-0479">Metal-binding</keyword>
<protein>
    <submittedName>
        <fullName evidence="3">Glyoxylase-like metal-dependent hydrolase (Beta-lactamase superfamily II)</fullName>
    </submittedName>
</protein>
<dbReference type="InterPro" id="IPR051682">
    <property type="entry name" value="Mito_Persulfide_Diox"/>
</dbReference>
<name>A0ABU0MAW7_9HYPH</name>
<feature type="domain" description="Metallo-beta-lactamase" evidence="2">
    <location>
        <begin position="41"/>
        <end position="231"/>
    </location>
</feature>